<accession>A0AAW2GD62</accession>
<organism evidence="2 3">
    <name type="scientific">Cardiocondyla obscurior</name>
    <dbReference type="NCBI Taxonomy" id="286306"/>
    <lineage>
        <taxon>Eukaryota</taxon>
        <taxon>Metazoa</taxon>
        <taxon>Ecdysozoa</taxon>
        <taxon>Arthropoda</taxon>
        <taxon>Hexapoda</taxon>
        <taxon>Insecta</taxon>
        <taxon>Pterygota</taxon>
        <taxon>Neoptera</taxon>
        <taxon>Endopterygota</taxon>
        <taxon>Hymenoptera</taxon>
        <taxon>Apocrita</taxon>
        <taxon>Aculeata</taxon>
        <taxon>Formicoidea</taxon>
        <taxon>Formicidae</taxon>
        <taxon>Myrmicinae</taxon>
        <taxon>Cardiocondyla</taxon>
    </lineage>
</organism>
<protein>
    <submittedName>
        <fullName evidence="2">Uncharacterized protein</fullName>
    </submittedName>
</protein>
<gene>
    <name evidence="2" type="ORF">PUN28_004568</name>
</gene>
<proteinExistence type="predicted"/>
<name>A0AAW2GD62_9HYME</name>
<sequence>MPLIVRFPLRNREERPRTPLARSRPLSPIGEPFEIIGRQVCGGFARASRIDPVLCSLPQVGRSLADGGPSKVARARERKRTERRKEEKEREREREHLLRKRAEVFDSRTISDKQRKRKIERRKRTKPEKEREREKEIAKKKKKKKLRILHAKKMRKFEARGTRKRDEFLVTSDGAEKNRRRERKAQKLRATERQVRKRRCRPALSRATSI</sequence>
<evidence type="ECO:0000313" key="2">
    <source>
        <dbReference type="EMBL" id="KAL0125540.1"/>
    </source>
</evidence>
<feature type="compositionally biased region" description="Basic and acidic residues" evidence="1">
    <location>
        <begin position="127"/>
        <end position="137"/>
    </location>
</feature>
<dbReference type="Proteomes" id="UP001430953">
    <property type="component" value="Unassembled WGS sequence"/>
</dbReference>
<feature type="region of interest" description="Disordered" evidence="1">
    <location>
        <begin position="59"/>
        <end position="145"/>
    </location>
</feature>
<dbReference type="EMBL" id="JADYXP020000004">
    <property type="protein sequence ID" value="KAL0125540.1"/>
    <property type="molecule type" value="Genomic_DNA"/>
</dbReference>
<feature type="compositionally biased region" description="Basic residues" evidence="1">
    <location>
        <begin position="114"/>
        <end position="126"/>
    </location>
</feature>
<comment type="caution">
    <text evidence="2">The sequence shown here is derived from an EMBL/GenBank/DDBJ whole genome shotgun (WGS) entry which is preliminary data.</text>
</comment>
<feature type="compositionally biased region" description="Basic and acidic residues" evidence="1">
    <location>
        <begin position="162"/>
        <end position="179"/>
    </location>
</feature>
<keyword evidence="3" id="KW-1185">Reference proteome</keyword>
<feature type="region of interest" description="Disordered" evidence="1">
    <location>
        <begin position="7"/>
        <end position="27"/>
    </location>
</feature>
<evidence type="ECO:0000313" key="3">
    <source>
        <dbReference type="Proteomes" id="UP001430953"/>
    </source>
</evidence>
<feature type="compositionally biased region" description="Basic and acidic residues" evidence="1">
    <location>
        <begin position="79"/>
        <end position="113"/>
    </location>
</feature>
<feature type="region of interest" description="Disordered" evidence="1">
    <location>
        <begin position="162"/>
        <end position="210"/>
    </location>
</feature>
<dbReference type="AlphaFoldDB" id="A0AAW2GD62"/>
<reference evidence="2 3" key="1">
    <citation type="submission" date="2023-03" db="EMBL/GenBank/DDBJ databases">
        <title>High recombination rates correlate with genetic variation in Cardiocondyla obscurior ants.</title>
        <authorList>
            <person name="Errbii M."/>
        </authorList>
    </citation>
    <scope>NUCLEOTIDE SEQUENCE [LARGE SCALE GENOMIC DNA]</scope>
    <source>
        <strain evidence="2">Alpha-2009</strain>
        <tissue evidence="2">Whole body</tissue>
    </source>
</reference>
<evidence type="ECO:0000256" key="1">
    <source>
        <dbReference type="SAM" id="MobiDB-lite"/>
    </source>
</evidence>